<comment type="caution">
    <text evidence="2">The sequence shown here is derived from an EMBL/GenBank/DDBJ whole genome shotgun (WGS) entry which is preliminary data.</text>
</comment>
<accession>A0AAV6VH08</accession>
<dbReference type="Proteomes" id="UP000827092">
    <property type="component" value="Unassembled WGS sequence"/>
</dbReference>
<proteinExistence type="predicted"/>
<evidence type="ECO:0000313" key="3">
    <source>
        <dbReference type="Proteomes" id="UP000827092"/>
    </source>
</evidence>
<organism evidence="2 3">
    <name type="scientific">Oedothorax gibbosus</name>
    <dbReference type="NCBI Taxonomy" id="931172"/>
    <lineage>
        <taxon>Eukaryota</taxon>
        <taxon>Metazoa</taxon>
        <taxon>Ecdysozoa</taxon>
        <taxon>Arthropoda</taxon>
        <taxon>Chelicerata</taxon>
        <taxon>Arachnida</taxon>
        <taxon>Araneae</taxon>
        <taxon>Araneomorphae</taxon>
        <taxon>Entelegynae</taxon>
        <taxon>Araneoidea</taxon>
        <taxon>Linyphiidae</taxon>
        <taxon>Erigoninae</taxon>
        <taxon>Oedothorax</taxon>
    </lineage>
</organism>
<sequence>MHSSWQDVSHGSSDATSLSKKFDELTMNKNQNINIHKKRKYVSLHELYKTSDINLSSKKVSSAKSTKKMHSSWQDVSHGSSDATSPSKKFDELTMNKNPTLPQPCKTNLNPANISKTKNMKKIENQILCINNYSEFKRIHSTNELTFQQFINPRKCPTKKPKYSKKLKLSEEMLLSEDHVLVDNPPQKSTTCCALSESIKHKNKKVTSIKSTVQHNSVAGLEVFDFVEEDFRTSKTFSTKGKGQDKPKKGLSKPKPARTVSSSSKKTSPNETSGKIILLNKLIESAEVDVLSSPSIHFSPSVKTKSMACNHKMYTSNHIDNSILSVDRCTLTSPLINAAVTF</sequence>
<feature type="compositionally biased region" description="Polar residues" evidence="1">
    <location>
        <begin position="71"/>
        <end position="87"/>
    </location>
</feature>
<dbReference type="AlphaFoldDB" id="A0AAV6VH08"/>
<dbReference type="EMBL" id="JAFNEN010000076">
    <property type="protein sequence ID" value="KAG8195944.1"/>
    <property type="molecule type" value="Genomic_DNA"/>
</dbReference>
<keyword evidence="3" id="KW-1185">Reference proteome</keyword>
<gene>
    <name evidence="2" type="ORF">JTE90_001175</name>
</gene>
<reference evidence="2 3" key="1">
    <citation type="journal article" date="2022" name="Nat. Ecol. Evol.">
        <title>A masculinizing supergene underlies an exaggerated male reproductive morph in a spider.</title>
        <authorList>
            <person name="Hendrickx F."/>
            <person name="De Corte Z."/>
            <person name="Sonet G."/>
            <person name="Van Belleghem S.M."/>
            <person name="Kostlbacher S."/>
            <person name="Vangestel C."/>
        </authorList>
    </citation>
    <scope>NUCLEOTIDE SEQUENCE [LARGE SCALE GENOMIC DNA]</scope>
    <source>
        <strain evidence="2">W744_W776</strain>
    </source>
</reference>
<feature type="compositionally biased region" description="Polar residues" evidence="1">
    <location>
        <begin position="259"/>
        <end position="271"/>
    </location>
</feature>
<name>A0AAV6VH08_9ARAC</name>
<evidence type="ECO:0000313" key="2">
    <source>
        <dbReference type="EMBL" id="KAG8195944.1"/>
    </source>
</evidence>
<feature type="region of interest" description="Disordered" evidence="1">
    <location>
        <begin position="66"/>
        <end position="88"/>
    </location>
</feature>
<feature type="region of interest" description="Disordered" evidence="1">
    <location>
        <begin position="236"/>
        <end position="271"/>
    </location>
</feature>
<protein>
    <submittedName>
        <fullName evidence="2">Uncharacterized protein</fullName>
    </submittedName>
</protein>
<evidence type="ECO:0000256" key="1">
    <source>
        <dbReference type="SAM" id="MobiDB-lite"/>
    </source>
</evidence>